<accession>F5YM49</accession>
<dbReference type="eggNOG" id="ENOG5033EAK">
    <property type="taxonomic scope" value="Bacteria"/>
</dbReference>
<dbReference type="KEGG" id="tpi:TREPR_0457"/>
<sequence>METTFDKFINKDPKEKEIFEKEYNDFLVSEFVLQKMEEENISVRTLAKRAGVSPTIIQKMRSKESEKINYRTFSNVLHSLGYKISIEKM</sequence>
<dbReference type="Proteomes" id="UP000009223">
    <property type="component" value="Chromosome"/>
</dbReference>
<dbReference type="HOGENOM" id="CLU_169602_0_0_12"/>
<keyword evidence="2" id="KW-1185">Reference proteome</keyword>
<evidence type="ECO:0000313" key="1">
    <source>
        <dbReference type="EMBL" id="AEF86279.1"/>
    </source>
</evidence>
<dbReference type="InterPro" id="IPR010982">
    <property type="entry name" value="Lambda_DNA-bd_dom_sf"/>
</dbReference>
<reference evidence="1 2" key="2">
    <citation type="journal article" date="2011" name="ISME J.">
        <title>RNA-seq reveals cooperative metabolic interactions between two termite-gut spirochete species in co-culture.</title>
        <authorList>
            <person name="Rosenthal A.Z."/>
            <person name="Matson E.G."/>
            <person name="Eldar A."/>
            <person name="Leadbetter J.R."/>
        </authorList>
    </citation>
    <scope>NUCLEOTIDE SEQUENCE [LARGE SCALE GENOMIC DNA]</scope>
    <source>
        <strain evidence="2">ATCC BAA-887 / DSM 12427 / ZAS-2</strain>
    </source>
</reference>
<dbReference type="EMBL" id="CP001843">
    <property type="protein sequence ID" value="AEF86279.1"/>
    <property type="molecule type" value="Genomic_DNA"/>
</dbReference>
<dbReference type="AlphaFoldDB" id="F5YM49"/>
<gene>
    <name evidence="1" type="ordered locus">TREPR_0457</name>
</gene>
<dbReference type="STRING" id="545694.TREPR_0457"/>
<evidence type="ECO:0008006" key="3">
    <source>
        <dbReference type="Google" id="ProtNLM"/>
    </source>
</evidence>
<protein>
    <recommendedName>
        <fullName evidence="3">HTH cro/C1-type domain-containing protein</fullName>
    </recommendedName>
</protein>
<organism evidence="1 2">
    <name type="scientific">Treponema primitia (strain ATCC BAA-887 / DSM 12427 / ZAS-2)</name>
    <dbReference type="NCBI Taxonomy" id="545694"/>
    <lineage>
        <taxon>Bacteria</taxon>
        <taxon>Pseudomonadati</taxon>
        <taxon>Spirochaetota</taxon>
        <taxon>Spirochaetia</taxon>
        <taxon>Spirochaetales</taxon>
        <taxon>Treponemataceae</taxon>
        <taxon>Treponema</taxon>
    </lineage>
</organism>
<name>F5YM49_TREPZ</name>
<proteinExistence type="predicted"/>
<dbReference type="GO" id="GO:0003677">
    <property type="term" value="F:DNA binding"/>
    <property type="evidence" value="ECO:0007669"/>
    <property type="project" value="InterPro"/>
</dbReference>
<dbReference type="SUPFAM" id="SSF47413">
    <property type="entry name" value="lambda repressor-like DNA-binding domains"/>
    <property type="match status" value="1"/>
</dbReference>
<reference evidence="2" key="1">
    <citation type="submission" date="2009-12" db="EMBL/GenBank/DDBJ databases">
        <title>Complete sequence of Treponema primitia strain ZAS-2.</title>
        <authorList>
            <person name="Tetu S.G."/>
            <person name="Matson E."/>
            <person name="Ren Q."/>
            <person name="Seshadri R."/>
            <person name="Elbourne L."/>
            <person name="Hassan K.A."/>
            <person name="Durkin A."/>
            <person name="Radune D."/>
            <person name="Mohamoud Y."/>
            <person name="Shay R."/>
            <person name="Jin S."/>
            <person name="Zhang X."/>
            <person name="Lucey K."/>
            <person name="Ballor N.R."/>
            <person name="Ottesen E."/>
            <person name="Rosenthal R."/>
            <person name="Allen A."/>
            <person name="Leadbetter J.R."/>
            <person name="Paulsen I.T."/>
        </authorList>
    </citation>
    <scope>NUCLEOTIDE SEQUENCE [LARGE SCALE GENOMIC DNA]</scope>
    <source>
        <strain evidence="2">ATCC BAA-887 / DSM 12427 / ZAS-2</strain>
    </source>
</reference>
<evidence type="ECO:0000313" key="2">
    <source>
        <dbReference type="Proteomes" id="UP000009223"/>
    </source>
</evidence>
<dbReference type="Gene3D" id="1.10.260.40">
    <property type="entry name" value="lambda repressor-like DNA-binding domains"/>
    <property type="match status" value="1"/>
</dbReference>
<dbReference type="RefSeq" id="WP_015709558.1">
    <property type="nucleotide sequence ID" value="NC_015578.1"/>
</dbReference>